<proteinExistence type="predicted"/>
<reference evidence="2 3" key="1">
    <citation type="submission" date="2024-04" db="EMBL/GenBank/DDBJ databases">
        <title>The reference genome of an endangered Asteraceae, Deinandra increscens subsp. villosa, native to the Central Coast of California.</title>
        <authorList>
            <person name="Guilliams M."/>
            <person name="Hasenstab-Lehman K."/>
            <person name="Meyer R."/>
            <person name="Mcevoy S."/>
        </authorList>
    </citation>
    <scope>NUCLEOTIDE SEQUENCE [LARGE SCALE GENOMIC DNA]</scope>
    <source>
        <tissue evidence="2">Leaf</tissue>
    </source>
</reference>
<dbReference type="EMBL" id="JBCNJP010000019">
    <property type="protein sequence ID" value="KAK9062816.1"/>
    <property type="molecule type" value="Genomic_DNA"/>
</dbReference>
<dbReference type="GO" id="GO:0004672">
    <property type="term" value="F:protein kinase activity"/>
    <property type="evidence" value="ECO:0007669"/>
    <property type="project" value="InterPro"/>
</dbReference>
<sequence length="298" mass="33160">MTSTSHVQLLDCRCCATVYCSAAVVCATATRCCATASPLESRQRRKSGCIQPARVNAKEKFNVAEVLKDHQYLNAAVLNGYRDGLEARNDPPESLGMKTTVDQAFMFQLAASILRFLSIEGTSVHLHRSGYMAPEYAMHGQFSVKSDVFSYGVLVLEMITGQKNRCFQNDEVMEDLLSFAWKSWRNKTTIKMIDPILKTGSHSLHDIIRSIHIGLLCVQENAADRPTMASIVLMLNSFSVTLQQPSEPAFFMHTNTKPEMPLLYEYSSTSSSGLEKSKRSKSSQLSINDVSITEIVPR</sequence>
<evidence type="ECO:0000313" key="3">
    <source>
        <dbReference type="Proteomes" id="UP001408789"/>
    </source>
</evidence>
<feature type="domain" description="Serine-threonine/tyrosine-protein kinase catalytic" evidence="1">
    <location>
        <begin position="130"/>
        <end position="233"/>
    </location>
</feature>
<evidence type="ECO:0000313" key="2">
    <source>
        <dbReference type="EMBL" id="KAK9062816.1"/>
    </source>
</evidence>
<dbReference type="InterPro" id="IPR001245">
    <property type="entry name" value="Ser-Thr/Tyr_kinase_cat_dom"/>
</dbReference>
<keyword evidence="3" id="KW-1185">Reference proteome</keyword>
<accession>A0AAP0CTN9</accession>
<name>A0AAP0CTN9_9ASTR</name>
<dbReference type="Gene3D" id="1.10.510.10">
    <property type="entry name" value="Transferase(Phosphotransferase) domain 1"/>
    <property type="match status" value="1"/>
</dbReference>
<evidence type="ECO:0000259" key="1">
    <source>
        <dbReference type="Pfam" id="PF07714"/>
    </source>
</evidence>
<dbReference type="Proteomes" id="UP001408789">
    <property type="component" value="Unassembled WGS sequence"/>
</dbReference>
<dbReference type="SUPFAM" id="SSF56112">
    <property type="entry name" value="Protein kinase-like (PK-like)"/>
    <property type="match status" value="1"/>
</dbReference>
<dbReference type="AlphaFoldDB" id="A0AAP0CTN9"/>
<organism evidence="2 3">
    <name type="scientific">Deinandra increscens subsp. villosa</name>
    <dbReference type="NCBI Taxonomy" id="3103831"/>
    <lineage>
        <taxon>Eukaryota</taxon>
        <taxon>Viridiplantae</taxon>
        <taxon>Streptophyta</taxon>
        <taxon>Embryophyta</taxon>
        <taxon>Tracheophyta</taxon>
        <taxon>Spermatophyta</taxon>
        <taxon>Magnoliopsida</taxon>
        <taxon>eudicotyledons</taxon>
        <taxon>Gunneridae</taxon>
        <taxon>Pentapetalae</taxon>
        <taxon>asterids</taxon>
        <taxon>campanulids</taxon>
        <taxon>Asterales</taxon>
        <taxon>Asteraceae</taxon>
        <taxon>Asteroideae</taxon>
        <taxon>Heliantheae alliance</taxon>
        <taxon>Madieae</taxon>
        <taxon>Madiinae</taxon>
        <taxon>Deinandra</taxon>
    </lineage>
</organism>
<dbReference type="PANTHER" id="PTHR27006">
    <property type="entry name" value="PROMASTIGOTE SURFACE ANTIGEN PROTEIN PSA"/>
    <property type="match status" value="1"/>
</dbReference>
<protein>
    <recommendedName>
        <fullName evidence="1">Serine-threonine/tyrosine-protein kinase catalytic domain-containing protein</fullName>
    </recommendedName>
</protein>
<dbReference type="InterPro" id="IPR011009">
    <property type="entry name" value="Kinase-like_dom_sf"/>
</dbReference>
<gene>
    <name evidence="2" type="ORF">SSX86_020006</name>
</gene>
<dbReference type="PANTHER" id="PTHR27006:SF616">
    <property type="entry name" value="CYSTEINE-RICH RECEPTOR-LIKE PROTEIN KINASE 10"/>
    <property type="match status" value="1"/>
</dbReference>
<comment type="caution">
    <text evidence="2">The sequence shown here is derived from an EMBL/GenBank/DDBJ whole genome shotgun (WGS) entry which is preliminary data.</text>
</comment>
<dbReference type="Pfam" id="PF07714">
    <property type="entry name" value="PK_Tyr_Ser-Thr"/>
    <property type="match status" value="1"/>
</dbReference>